<gene>
    <name evidence="3" type="ORF">AB2B41_17725</name>
</gene>
<sequence>MKLTKPCVLAVSLVASFCGASAMAGTLSPFTGYTVFSEDCSTCDSTTNFSVWHNTDGDWSDDLFFGSAFSSAVGFNGNAVGSIDTSANFVYMYQVVNSNPRTESGIDNALASLGVTVESDLITSGGYFAGHVFQTNEAVPQPIDGTPENMDGTSTAVGSLNAPTPPLDVPDDGAPAVNGLTTGLVRDAGAVPANSFFLNQNLENDNFFADMRDVEGVLWGFTGIPTGGYTSVLFMTSNHGPRYTWGETDTGGIGALGDVPTPVPLPMPAMLLISGLGGFAFLRRRGRRRA</sequence>
<name>A0ABV3RSB4_9RHOB</name>
<keyword evidence="1" id="KW-0812">Transmembrane</keyword>
<feature type="signal peptide" evidence="2">
    <location>
        <begin position="1"/>
        <end position="24"/>
    </location>
</feature>
<feature type="transmembrane region" description="Helical" evidence="1">
    <location>
        <begin position="265"/>
        <end position="282"/>
    </location>
</feature>
<organism evidence="3 4">
    <name type="scientific">Sulfitobacter sediminis</name>
    <dbReference type="NCBI Taxonomy" id="3234186"/>
    <lineage>
        <taxon>Bacteria</taxon>
        <taxon>Pseudomonadati</taxon>
        <taxon>Pseudomonadota</taxon>
        <taxon>Alphaproteobacteria</taxon>
        <taxon>Rhodobacterales</taxon>
        <taxon>Roseobacteraceae</taxon>
        <taxon>Sulfitobacter</taxon>
    </lineage>
</organism>
<evidence type="ECO:0000256" key="1">
    <source>
        <dbReference type="SAM" id="Phobius"/>
    </source>
</evidence>
<reference evidence="3 4" key="1">
    <citation type="submission" date="2024-07" db="EMBL/GenBank/DDBJ databases">
        <title>Marimonas sp.nov., isolated from tidal-flat sediment.</title>
        <authorList>
            <person name="Jayan J.N."/>
            <person name="Lee S.S."/>
        </authorList>
    </citation>
    <scope>NUCLEOTIDE SEQUENCE [LARGE SCALE GENOMIC DNA]</scope>
    <source>
        <strain evidence="3 4">MJW-29</strain>
    </source>
</reference>
<keyword evidence="4" id="KW-1185">Reference proteome</keyword>
<evidence type="ECO:0000256" key="2">
    <source>
        <dbReference type="SAM" id="SignalP"/>
    </source>
</evidence>
<dbReference type="RefSeq" id="WP_367879154.1">
    <property type="nucleotide sequence ID" value="NZ_JBFNXX010000016.1"/>
</dbReference>
<dbReference type="EMBL" id="JBFNXX010000016">
    <property type="protein sequence ID" value="MEW9921452.1"/>
    <property type="molecule type" value="Genomic_DNA"/>
</dbReference>
<proteinExistence type="predicted"/>
<comment type="caution">
    <text evidence="3">The sequence shown here is derived from an EMBL/GenBank/DDBJ whole genome shotgun (WGS) entry which is preliminary data.</text>
</comment>
<evidence type="ECO:0000313" key="3">
    <source>
        <dbReference type="EMBL" id="MEW9921452.1"/>
    </source>
</evidence>
<keyword evidence="1" id="KW-1133">Transmembrane helix</keyword>
<feature type="chain" id="PRO_5045571686" description="VPLPA-CTERM protein sorting domain-containing protein" evidence="2">
    <location>
        <begin position="25"/>
        <end position="290"/>
    </location>
</feature>
<protein>
    <recommendedName>
        <fullName evidence="5">VPLPA-CTERM protein sorting domain-containing protein</fullName>
    </recommendedName>
</protein>
<accession>A0ABV3RSB4</accession>
<keyword evidence="2" id="KW-0732">Signal</keyword>
<evidence type="ECO:0008006" key="5">
    <source>
        <dbReference type="Google" id="ProtNLM"/>
    </source>
</evidence>
<dbReference type="Proteomes" id="UP001556098">
    <property type="component" value="Unassembled WGS sequence"/>
</dbReference>
<evidence type="ECO:0000313" key="4">
    <source>
        <dbReference type="Proteomes" id="UP001556098"/>
    </source>
</evidence>
<keyword evidence="1" id="KW-0472">Membrane</keyword>